<dbReference type="PANTHER" id="PTHR33928:SF2">
    <property type="entry name" value="PECTATE LYASE SUPERFAMILY PROTEIN DOMAIN-CONTAINING PROTEIN-RELATED"/>
    <property type="match status" value="1"/>
</dbReference>
<dbReference type="Pfam" id="PF12708">
    <property type="entry name" value="Pect-lyase_RHGA_epim"/>
    <property type="match status" value="1"/>
</dbReference>
<dbReference type="InterPro" id="IPR011050">
    <property type="entry name" value="Pectin_lyase_fold/virulence"/>
</dbReference>
<accession>A0A0C9TGF7</accession>
<proteinExistence type="predicted"/>
<dbReference type="InterPro" id="IPR012334">
    <property type="entry name" value="Pectin_lyas_fold"/>
</dbReference>
<evidence type="ECO:0000313" key="3">
    <source>
        <dbReference type="Proteomes" id="UP000053647"/>
    </source>
</evidence>
<dbReference type="PANTHER" id="PTHR33928">
    <property type="entry name" value="POLYGALACTURONASE QRT3"/>
    <property type="match status" value="1"/>
</dbReference>
<gene>
    <name evidence="2" type="ORF">PAXINDRAFT_20432</name>
</gene>
<dbReference type="OrthoDB" id="1046782at2759"/>
<feature type="domain" description="Rhamnogalacturonase A/B/Epimerase-like pectate lyase" evidence="1">
    <location>
        <begin position="101"/>
        <end position="303"/>
    </location>
</feature>
<dbReference type="Gene3D" id="2.160.20.10">
    <property type="entry name" value="Single-stranded right-handed beta-helix, Pectin lyase-like"/>
    <property type="match status" value="1"/>
</dbReference>
<keyword evidence="3" id="KW-1185">Reference proteome</keyword>
<evidence type="ECO:0000259" key="1">
    <source>
        <dbReference type="Pfam" id="PF12708"/>
    </source>
</evidence>
<evidence type="ECO:0000313" key="2">
    <source>
        <dbReference type="EMBL" id="KIJ06376.1"/>
    </source>
</evidence>
<dbReference type="InterPro" id="IPR039279">
    <property type="entry name" value="QRT3-like"/>
</dbReference>
<dbReference type="SUPFAM" id="SSF51126">
    <property type="entry name" value="Pectin lyase-like"/>
    <property type="match status" value="1"/>
</dbReference>
<organism evidence="2 3">
    <name type="scientific">Paxillus involutus ATCC 200175</name>
    <dbReference type="NCBI Taxonomy" id="664439"/>
    <lineage>
        <taxon>Eukaryota</taxon>
        <taxon>Fungi</taxon>
        <taxon>Dikarya</taxon>
        <taxon>Basidiomycota</taxon>
        <taxon>Agaricomycotina</taxon>
        <taxon>Agaricomycetes</taxon>
        <taxon>Agaricomycetidae</taxon>
        <taxon>Boletales</taxon>
        <taxon>Paxilineae</taxon>
        <taxon>Paxillaceae</taxon>
        <taxon>Paxillus</taxon>
    </lineage>
</organism>
<sequence>MDLTRTLWWVPEKGRSRSLQCTSFTPFTRLLFSAPYMMWYHSALLFLSMVLHTSQIASGLGSSCSAPLGSGSASPTDPYWLETIQHQGTSVFNSNSSYEVFRNVKDFGATGDGVTDDTVAINTAMSSGDRCGGGSCESSTLTPAIVYFPQGTYLVSSAINTYYYTQIIGDAKNPPTLLASPGFNGFAVIDADPYIPNGYGAQWFTNQDNFFRSVRNLVIDLRQVPSANSAIGLHWQVSQATSLVNVVVEMSTAAGTNHQGLLMENGSGGFMGDIVFNGGKIGIQVGNQQFTVRNLTVNNADTGTL</sequence>
<dbReference type="InterPro" id="IPR024535">
    <property type="entry name" value="RHGA/B-epi-like_pectate_lyase"/>
</dbReference>
<dbReference type="AlphaFoldDB" id="A0A0C9TGF7"/>
<dbReference type="HOGENOM" id="CLU_079427_0_0_1"/>
<dbReference type="EMBL" id="KN820357">
    <property type="protein sequence ID" value="KIJ06376.1"/>
    <property type="molecule type" value="Genomic_DNA"/>
</dbReference>
<name>A0A0C9TGF7_PAXIN</name>
<dbReference type="Proteomes" id="UP000053647">
    <property type="component" value="Unassembled WGS sequence"/>
</dbReference>
<keyword evidence="2" id="KW-0378">Hydrolase</keyword>
<reference evidence="2 3" key="1">
    <citation type="submission" date="2014-06" db="EMBL/GenBank/DDBJ databases">
        <authorList>
            <consortium name="DOE Joint Genome Institute"/>
            <person name="Kuo A."/>
            <person name="Kohler A."/>
            <person name="Nagy L.G."/>
            <person name="Floudas D."/>
            <person name="Copeland A."/>
            <person name="Barry K.W."/>
            <person name="Cichocki N."/>
            <person name="Veneault-Fourrey C."/>
            <person name="LaButti K."/>
            <person name="Lindquist E.A."/>
            <person name="Lipzen A."/>
            <person name="Lundell T."/>
            <person name="Morin E."/>
            <person name="Murat C."/>
            <person name="Sun H."/>
            <person name="Tunlid A."/>
            <person name="Henrissat B."/>
            <person name="Grigoriev I.V."/>
            <person name="Hibbett D.S."/>
            <person name="Martin F."/>
            <person name="Nordberg H.P."/>
            <person name="Cantor M.N."/>
            <person name="Hua S.X."/>
        </authorList>
    </citation>
    <scope>NUCLEOTIDE SEQUENCE [LARGE SCALE GENOMIC DNA]</scope>
    <source>
        <strain evidence="2 3">ATCC 200175</strain>
    </source>
</reference>
<dbReference type="GO" id="GO:0004650">
    <property type="term" value="F:polygalacturonase activity"/>
    <property type="evidence" value="ECO:0007669"/>
    <property type="project" value="InterPro"/>
</dbReference>
<reference evidence="3" key="2">
    <citation type="submission" date="2015-01" db="EMBL/GenBank/DDBJ databases">
        <title>Evolutionary Origins and Diversification of the Mycorrhizal Mutualists.</title>
        <authorList>
            <consortium name="DOE Joint Genome Institute"/>
            <consortium name="Mycorrhizal Genomics Consortium"/>
            <person name="Kohler A."/>
            <person name="Kuo A."/>
            <person name="Nagy L.G."/>
            <person name="Floudas D."/>
            <person name="Copeland A."/>
            <person name="Barry K.W."/>
            <person name="Cichocki N."/>
            <person name="Veneault-Fourrey C."/>
            <person name="LaButti K."/>
            <person name="Lindquist E.A."/>
            <person name="Lipzen A."/>
            <person name="Lundell T."/>
            <person name="Morin E."/>
            <person name="Murat C."/>
            <person name="Riley R."/>
            <person name="Ohm R."/>
            <person name="Sun H."/>
            <person name="Tunlid A."/>
            <person name="Henrissat B."/>
            <person name="Grigoriev I.V."/>
            <person name="Hibbett D.S."/>
            <person name="Martin F."/>
        </authorList>
    </citation>
    <scope>NUCLEOTIDE SEQUENCE [LARGE SCALE GENOMIC DNA]</scope>
    <source>
        <strain evidence="3">ATCC 200175</strain>
    </source>
</reference>
<protein>
    <submittedName>
        <fullName evidence="2">Glycoside hydrolase family 55 protein</fullName>
    </submittedName>
</protein>